<name>A0A5E4VHH8_9BURK</name>
<feature type="chain" id="PRO_5022824223" evidence="2">
    <location>
        <begin position="25"/>
        <end position="146"/>
    </location>
</feature>
<evidence type="ECO:0000256" key="1">
    <source>
        <dbReference type="SAM" id="MobiDB-lite"/>
    </source>
</evidence>
<evidence type="ECO:0000313" key="4">
    <source>
        <dbReference type="Proteomes" id="UP000396788"/>
    </source>
</evidence>
<protein>
    <submittedName>
        <fullName evidence="3">Uncharacterized protein</fullName>
    </submittedName>
</protein>
<dbReference type="RefSeq" id="WP_150608920.1">
    <property type="nucleotide sequence ID" value="NZ_CABPRY010000005.1"/>
</dbReference>
<evidence type="ECO:0000256" key="2">
    <source>
        <dbReference type="SAM" id="SignalP"/>
    </source>
</evidence>
<proteinExistence type="predicted"/>
<accession>A0A5E4VHH8</accession>
<feature type="region of interest" description="Disordered" evidence="1">
    <location>
        <begin position="37"/>
        <end position="146"/>
    </location>
</feature>
<dbReference type="AlphaFoldDB" id="A0A5E4VHH8"/>
<feature type="compositionally biased region" description="Basic and acidic residues" evidence="1">
    <location>
        <begin position="75"/>
        <end position="85"/>
    </location>
</feature>
<dbReference type="EMBL" id="CABPRY010000005">
    <property type="protein sequence ID" value="VVE11014.1"/>
    <property type="molecule type" value="Genomic_DNA"/>
</dbReference>
<feature type="compositionally biased region" description="Polar residues" evidence="1">
    <location>
        <begin position="86"/>
        <end position="99"/>
    </location>
</feature>
<sequence length="146" mass="15087">MSARTLLIACLATAGISVAGGAAAQSYLQSGDLNSIRQSNQAAPGGQPGVGLTPPASTHDREGGVGARFKQGMAEGERQAQRQRESSATNDMQMRQLTDPQRAPQGRFPGASTNAQGAVYFNEQGPTACKRDPVSGQVQCGATPSR</sequence>
<evidence type="ECO:0000313" key="3">
    <source>
        <dbReference type="EMBL" id="VVE11014.1"/>
    </source>
</evidence>
<feature type="compositionally biased region" description="Polar residues" evidence="1">
    <location>
        <begin position="136"/>
        <end position="146"/>
    </location>
</feature>
<keyword evidence="2" id="KW-0732">Signal</keyword>
<organism evidence="3 4">
    <name type="scientific">Pandoraea cepalis</name>
    <dbReference type="NCBI Taxonomy" id="2508294"/>
    <lineage>
        <taxon>Bacteria</taxon>
        <taxon>Pseudomonadati</taxon>
        <taxon>Pseudomonadota</taxon>
        <taxon>Betaproteobacteria</taxon>
        <taxon>Burkholderiales</taxon>
        <taxon>Burkholderiaceae</taxon>
        <taxon>Pandoraea</taxon>
    </lineage>
</organism>
<gene>
    <name evidence="3" type="ORF">PCE31107_02643</name>
</gene>
<reference evidence="3 4" key="1">
    <citation type="submission" date="2019-08" db="EMBL/GenBank/DDBJ databases">
        <authorList>
            <person name="Peeters C."/>
        </authorList>
    </citation>
    <scope>NUCLEOTIDE SEQUENCE [LARGE SCALE GENOMIC DNA]</scope>
    <source>
        <strain evidence="3 4">LMG 31107</strain>
    </source>
</reference>
<feature type="signal peptide" evidence="2">
    <location>
        <begin position="1"/>
        <end position="24"/>
    </location>
</feature>
<dbReference type="Proteomes" id="UP000396788">
    <property type="component" value="Unassembled WGS sequence"/>
</dbReference>